<dbReference type="Proteomes" id="UP001595533">
    <property type="component" value="Unassembled WGS sequence"/>
</dbReference>
<keyword evidence="1" id="KW-0328">Glycosyltransferase</keyword>
<gene>
    <name evidence="3" type="ORF">ACFODZ_04430</name>
</gene>
<dbReference type="RefSeq" id="WP_077410295.1">
    <property type="nucleotide sequence ID" value="NZ_JBHRTS010000002.1"/>
</dbReference>
<dbReference type="Pfam" id="PF01075">
    <property type="entry name" value="Glyco_transf_9"/>
    <property type="match status" value="1"/>
</dbReference>
<reference evidence="4" key="1">
    <citation type="journal article" date="2019" name="Int. J. Syst. Evol. Microbiol.">
        <title>The Global Catalogue of Microorganisms (GCM) 10K type strain sequencing project: providing services to taxonomists for standard genome sequencing and annotation.</title>
        <authorList>
            <consortium name="The Broad Institute Genomics Platform"/>
            <consortium name="The Broad Institute Genome Sequencing Center for Infectious Disease"/>
            <person name="Wu L."/>
            <person name="Ma J."/>
        </authorList>
    </citation>
    <scope>NUCLEOTIDE SEQUENCE [LARGE SCALE GENOMIC DNA]</scope>
    <source>
        <strain evidence="4">KCTC 42953</strain>
    </source>
</reference>
<dbReference type="InterPro" id="IPR051199">
    <property type="entry name" value="LPS_LOS_Heptosyltrfase"/>
</dbReference>
<keyword evidence="4" id="KW-1185">Reference proteome</keyword>
<sequence>MTTNHLQNPRSICLFRLSAIGDVTHVIPVIKTLQHQFPEAEITWVIGRLEHRLLSGLPGVRFIEFDKKSGWQGIKQLRRAVGAMPFDVLLHMQLSFRANLVSRFIPAIRRVGFDRQRSKEGHGLVINERIPYLKDCHVLDGFMQFATHLGCQQTVMNWDLPIADEDEQFARQVLASEGPRVVISPCSSHALRNWSVARYSALVDWLVEVHRAQVILTGSPSAKERAFVADIEAQASHTVTNIAGQDTLKQLWCLLKAADLVISPDSGPMHMAGCVGTPVIGLLAASNYRRSGSYQFPELTVDKYPEACEQFLHKPVGEVRWGTKTEFPGAMKLIELTDVQAKVNQVLTESK</sequence>
<accession>A0ABV7J5Y1</accession>
<evidence type="ECO:0000256" key="1">
    <source>
        <dbReference type="ARBA" id="ARBA00022676"/>
    </source>
</evidence>
<dbReference type="EMBL" id="JBHRTS010000002">
    <property type="protein sequence ID" value="MFC3193489.1"/>
    <property type="molecule type" value="Genomic_DNA"/>
</dbReference>
<dbReference type="Gene3D" id="3.40.50.2000">
    <property type="entry name" value="Glycogen Phosphorylase B"/>
    <property type="match status" value="2"/>
</dbReference>
<evidence type="ECO:0000313" key="3">
    <source>
        <dbReference type="EMBL" id="MFC3193489.1"/>
    </source>
</evidence>
<proteinExistence type="predicted"/>
<name>A0ABV7J5Y1_9GAMM</name>
<comment type="caution">
    <text evidence="3">The sequence shown here is derived from an EMBL/GenBank/DDBJ whole genome shotgun (WGS) entry which is preliminary data.</text>
</comment>
<dbReference type="SUPFAM" id="SSF53756">
    <property type="entry name" value="UDP-Glycosyltransferase/glycogen phosphorylase"/>
    <property type="match status" value="1"/>
</dbReference>
<protein>
    <submittedName>
        <fullName evidence="3">Glycosyltransferase family 9 protein</fullName>
    </submittedName>
</protein>
<evidence type="ECO:0000313" key="4">
    <source>
        <dbReference type="Proteomes" id="UP001595533"/>
    </source>
</evidence>
<organism evidence="3 4">
    <name type="scientific">Marinicella sediminis</name>
    <dbReference type="NCBI Taxonomy" id="1792834"/>
    <lineage>
        <taxon>Bacteria</taxon>
        <taxon>Pseudomonadati</taxon>
        <taxon>Pseudomonadota</taxon>
        <taxon>Gammaproteobacteria</taxon>
        <taxon>Lysobacterales</taxon>
        <taxon>Marinicellaceae</taxon>
        <taxon>Marinicella</taxon>
    </lineage>
</organism>
<dbReference type="PANTHER" id="PTHR30160:SF21">
    <property type="entry name" value="LIPOPOLYSACCHARIDE CORE HEPTOSYLTRANSFERASE OPSX"/>
    <property type="match status" value="1"/>
</dbReference>
<keyword evidence="2" id="KW-0808">Transferase</keyword>
<dbReference type="CDD" id="cd03789">
    <property type="entry name" value="GT9_LPS_heptosyltransferase"/>
    <property type="match status" value="1"/>
</dbReference>
<dbReference type="InterPro" id="IPR002201">
    <property type="entry name" value="Glyco_trans_9"/>
</dbReference>
<evidence type="ECO:0000256" key="2">
    <source>
        <dbReference type="ARBA" id="ARBA00022679"/>
    </source>
</evidence>
<dbReference type="PANTHER" id="PTHR30160">
    <property type="entry name" value="TETRAACYLDISACCHARIDE 4'-KINASE-RELATED"/>
    <property type="match status" value="1"/>
</dbReference>